<name>A0A4Q9YVA2_9FLAO</name>
<comment type="caution">
    <text evidence="1">The sequence shown here is derived from an EMBL/GenBank/DDBJ whole genome shotgun (WGS) entry which is preliminary data.</text>
</comment>
<organism evidence="1 2">
    <name type="scientific">Flavobacterium silvisoli</name>
    <dbReference type="NCBI Taxonomy" id="2529433"/>
    <lineage>
        <taxon>Bacteria</taxon>
        <taxon>Pseudomonadati</taxon>
        <taxon>Bacteroidota</taxon>
        <taxon>Flavobacteriia</taxon>
        <taxon>Flavobacteriales</taxon>
        <taxon>Flavobacteriaceae</taxon>
        <taxon>Flavobacterium</taxon>
    </lineage>
</organism>
<dbReference type="Proteomes" id="UP000293300">
    <property type="component" value="Unassembled WGS sequence"/>
</dbReference>
<reference evidence="1 2" key="1">
    <citation type="submission" date="2019-02" db="EMBL/GenBank/DDBJ databases">
        <title>Flavobacterium sp. RD-2-33 isolated from forest soil.</title>
        <authorList>
            <person name="Chaudhary D.K."/>
        </authorList>
    </citation>
    <scope>NUCLEOTIDE SEQUENCE [LARGE SCALE GENOMIC DNA]</scope>
    <source>
        <strain evidence="1 2">RD-2-33</strain>
    </source>
</reference>
<evidence type="ECO:0000313" key="1">
    <source>
        <dbReference type="EMBL" id="TBX67655.1"/>
    </source>
</evidence>
<evidence type="ECO:0000313" key="2">
    <source>
        <dbReference type="Proteomes" id="UP000293300"/>
    </source>
</evidence>
<protein>
    <submittedName>
        <fullName evidence="1">Uncharacterized protein</fullName>
    </submittedName>
</protein>
<keyword evidence="2" id="KW-1185">Reference proteome</keyword>
<dbReference type="AlphaFoldDB" id="A0A4Q9YVA2"/>
<proteinExistence type="predicted"/>
<dbReference type="RefSeq" id="WP_131476322.1">
    <property type="nucleotide sequence ID" value="NZ_SJPE01000010.1"/>
</dbReference>
<dbReference type="OrthoDB" id="979487at2"/>
<accession>A0A4Q9YVA2</accession>
<dbReference type="EMBL" id="SJPE01000010">
    <property type="protein sequence ID" value="TBX67655.1"/>
    <property type="molecule type" value="Genomic_DNA"/>
</dbReference>
<gene>
    <name evidence="1" type="ORF">EZL74_09230</name>
</gene>
<sequence>MSLSDKILLSKDQQEKIIETSLDRLIGNDKIAPKVYAMYTLAHHAKTHDWIKDELRHIINKDFTYQSAGYKAAAREVLCKINT</sequence>